<feature type="compositionally biased region" description="Low complexity" evidence="1">
    <location>
        <begin position="67"/>
        <end position="93"/>
    </location>
</feature>
<name>A0AA39VBP8_ACESA</name>
<evidence type="ECO:0000256" key="1">
    <source>
        <dbReference type="SAM" id="MobiDB-lite"/>
    </source>
</evidence>
<reference evidence="2" key="2">
    <citation type="submission" date="2023-06" db="EMBL/GenBank/DDBJ databases">
        <authorList>
            <person name="Swenson N.G."/>
            <person name="Wegrzyn J.L."/>
            <person name="Mcevoy S.L."/>
        </authorList>
    </citation>
    <scope>NUCLEOTIDE SEQUENCE</scope>
    <source>
        <strain evidence="2">NS2018</strain>
        <tissue evidence="2">Leaf</tissue>
    </source>
</reference>
<accession>A0AA39VBP8</accession>
<comment type="caution">
    <text evidence="2">The sequence shown here is derived from an EMBL/GenBank/DDBJ whole genome shotgun (WGS) entry which is preliminary data.</text>
</comment>
<reference evidence="2" key="1">
    <citation type="journal article" date="2022" name="Plant J.">
        <title>Strategies of tolerance reflected in two North American maple genomes.</title>
        <authorList>
            <person name="McEvoy S.L."/>
            <person name="Sezen U.U."/>
            <person name="Trouern-Trend A."/>
            <person name="McMahon S.M."/>
            <person name="Schaberg P.G."/>
            <person name="Yang J."/>
            <person name="Wegrzyn J.L."/>
            <person name="Swenson N.G."/>
        </authorList>
    </citation>
    <scope>NUCLEOTIDE SEQUENCE</scope>
    <source>
        <strain evidence="2">NS2018</strain>
    </source>
</reference>
<sequence>MLPTTRAGIQQTMAAAAMAQSLSAAMAINSDGKRQLWRQRSPLAVRRPDRDRRLRSPLAVLGVARRSLSSSAAPSSSSSVAPSSSSSAAPSPIVKRSAFSSSSHLSSSPSLLSVFWLPSLSWLQGRSRAL</sequence>
<dbReference type="AlphaFoldDB" id="A0AA39VBP8"/>
<evidence type="ECO:0000313" key="3">
    <source>
        <dbReference type="Proteomes" id="UP001168877"/>
    </source>
</evidence>
<dbReference type="EMBL" id="JAUESC010000388">
    <property type="protein sequence ID" value="KAK0571993.1"/>
    <property type="molecule type" value="Genomic_DNA"/>
</dbReference>
<gene>
    <name evidence="2" type="ORF">LWI29_024546</name>
</gene>
<protein>
    <submittedName>
        <fullName evidence="2">Uncharacterized protein</fullName>
    </submittedName>
</protein>
<dbReference type="Proteomes" id="UP001168877">
    <property type="component" value="Unassembled WGS sequence"/>
</dbReference>
<proteinExistence type="predicted"/>
<evidence type="ECO:0000313" key="2">
    <source>
        <dbReference type="EMBL" id="KAK0571993.1"/>
    </source>
</evidence>
<organism evidence="2 3">
    <name type="scientific">Acer saccharum</name>
    <name type="common">Sugar maple</name>
    <dbReference type="NCBI Taxonomy" id="4024"/>
    <lineage>
        <taxon>Eukaryota</taxon>
        <taxon>Viridiplantae</taxon>
        <taxon>Streptophyta</taxon>
        <taxon>Embryophyta</taxon>
        <taxon>Tracheophyta</taxon>
        <taxon>Spermatophyta</taxon>
        <taxon>Magnoliopsida</taxon>
        <taxon>eudicotyledons</taxon>
        <taxon>Gunneridae</taxon>
        <taxon>Pentapetalae</taxon>
        <taxon>rosids</taxon>
        <taxon>malvids</taxon>
        <taxon>Sapindales</taxon>
        <taxon>Sapindaceae</taxon>
        <taxon>Hippocastanoideae</taxon>
        <taxon>Acereae</taxon>
        <taxon>Acer</taxon>
    </lineage>
</organism>
<keyword evidence="3" id="KW-1185">Reference proteome</keyword>
<feature type="region of interest" description="Disordered" evidence="1">
    <location>
        <begin position="65"/>
        <end position="93"/>
    </location>
</feature>